<accession>A0A6I4TW06</accession>
<reference evidence="2 3" key="1">
    <citation type="submission" date="2019-12" db="EMBL/GenBank/DDBJ databases">
        <title>Genomic-based taxomic classification of the family Erythrobacteraceae.</title>
        <authorList>
            <person name="Xu L."/>
        </authorList>
    </citation>
    <scope>NUCLEOTIDE SEQUENCE [LARGE SCALE GENOMIC DNA]</scope>
    <source>
        <strain evidence="2 3">S36</strain>
    </source>
</reference>
<feature type="region of interest" description="Disordered" evidence="1">
    <location>
        <begin position="1"/>
        <end position="24"/>
    </location>
</feature>
<evidence type="ECO:0000313" key="3">
    <source>
        <dbReference type="Proteomes" id="UP000469430"/>
    </source>
</evidence>
<dbReference type="EMBL" id="WTYJ01000001">
    <property type="protein sequence ID" value="MXO98977.1"/>
    <property type="molecule type" value="Genomic_DNA"/>
</dbReference>
<sequence>MFDDVAPWPGENPQSAAPIGHNKPPLEEIIPAEFRALLTRDKADFLEVLERNVAAADRATATDDETLGKCADLVGNFRKIINHINAIHKEAKEPHLLAGRLVDAEKNSLLESVNAAKAKVEQIGNAFVAKREAERKAERDRIAAEERAAADRAAEAERQREEAEARAREAEQNAANKRELNKARRHADKAAELAQQEQERAALLAVAAPNNQPVRSDTGSTVSGKQEWKSEVTDYAAAFDAVSDNPKVREAIDKAVAGLVRAGKRELPGCRIWPVAKANFR</sequence>
<dbReference type="OrthoDB" id="7594164at2"/>
<name>A0A6I4TW06_9SPHN</name>
<feature type="compositionally biased region" description="Basic and acidic residues" evidence="1">
    <location>
        <begin position="134"/>
        <end position="182"/>
    </location>
</feature>
<evidence type="ECO:0000256" key="1">
    <source>
        <dbReference type="SAM" id="MobiDB-lite"/>
    </source>
</evidence>
<proteinExistence type="predicted"/>
<dbReference type="RefSeq" id="WP_161390564.1">
    <property type="nucleotide sequence ID" value="NZ_JBHSCP010000001.1"/>
</dbReference>
<evidence type="ECO:0000313" key="2">
    <source>
        <dbReference type="EMBL" id="MXO98977.1"/>
    </source>
</evidence>
<feature type="region of interest" description="Disordered" evidence="1">
    <location>
        <begin position="134"/>
        <end position="196"/>
    </location>
</feature>
<dbReference type="Proteomes" id="UP000469430">
    <property type="component" value="Unassembled WGS sequence"/>
</dbReference>
<keyword evidence="3" id="KW-1185">Reference proteome</keyword>
<dbReference type="AlphaFoldDB" id="A0A6I4TW06"/>
<gene>
    <name evidence="2" type="ORF">GRI97_08245</name>
</gene>
<organism evidence="2 3">
    <name type="scientific">Croceibacterium xixiisoli</name>
    <dbReference type="NCBI Taxonomy" id="1476466"/>
    <lineage>
        <taxon>Bacteria</taxon>
        <taxon>Pseudomonadati</taxon>
        <taxon>Pseudomonadota</taxon>
        <taxon>Alphaproteobacteria</taxon>
        <taxon>Sphingomonadales</taxon>
        <taxon>Erythrobacteraceae</taxon>
        <taxon>Croceibacterium</taxon>
    </lineage>
</organism>
<protein>
    <submittedName>
        <fullName evidence="2">Uncharacterized protein</fullName>
    </submittedName>
</protein>
<comment type="caution">
    <text evidence="2">The sequence shown here is derived from an EMBL/GenBank/DDBJ whole genome shotgun (WGS) entry which is preliminary data.</text>
</comment>